<reference evidence="6 9" key="2">
    <citation type="submission" date="2022-05" db="EMBL/GenBank/DDBJ databases">
        <title>Genome Sequencing of Bee-Associated Microbes.</title>
        <authorList>
            <person name="Dunlap C."/>
        </authorList>
    </citation>
    <scope>NUCLEOTIDE SEQUENCE [LARGE SCALE GENOMIC DNA]</scope>
    <source>
        <strain evidence="6 9">NRRL B-23120</strain>
    </source>
</reference>
<dbReference type="SMART" id="SM00382">
    <property type="entry name" value="AAA"/>
    <property type="match status" value="1"/>
</dbReference>
<accession>A0A410WX36</accession>
<comment type="similarity">
    <text evidence="1">Belongs to the ABC transporter superfamily.</text>
</comment>
<evidence type="ECO:0000256" key="3">
    <source>
        <dbReference type="ARBA" id="ARBA00022741"/>
    </source>
</evidence>
<dbReference type="InterPro" id="IPR003593">
    <property type="entry name" value="AAA+_ATPase"/>
</dbReference>
<evidence type="ECO:0000313" key="9">
    <source>
        <dbReference type="Proteomes" id="UP001527202"/>
    </source>
</evidence>
<dbReference type="InterPro" id="IPR017871">
    <property type="entry name" value="ABC_transporter-like_CS"/>
</dbReference>
<dbReference type="PANTHER" id="PTHR43776">
    <property type="entry name" value="TRANSPORT ATP-BINDING PROTEIN"/>
    <property type="match status" value="1"/>
</dbReference>
<evidence type="ECO:0000313" key="8">
    <source>
        <dbReference type="Proteomes" id="UP000288943"/>
    </source>
</evidence>
<dbReference type="GeneID" id="95376219"/>
<organism evidence="7 8">
    <name type="scientific">Paenibacillus chitinolyticus</name>
    <dbReference type="NCBI Taxonomy" id="79263"/>
    <lineage>
        <taxon>Bacteria</taxon>
        <taxon>Bacillati</taxon>
        <taxon>Bacillota</taxon>
        <taxon>Bacilli</taxon>
        <taxon>Bacillales</taxon>
        <taxon>Paenibacillaceae</taxon>
        <taxon>Paenibacillus</taxon>
    </lineage>
</organism>
<dbReference type="EMBL" id="JAMDMJ010000029">
    <property type="protein sequence ID" value="MCY9598374.1"/>
    <property type="molecule type" value="Genomic_DNA"/>
</dbReference>
<protein>
    <submittedName>
        <fullName evidence="7">ABC transporter ATP-binding protein</fullName>
    </submittedName>
</protein>
<dbReference type="GO" id="GO:0015833">
    <property type="term" value="P:peptide transport"/>
    <property type="evidence" value="ECO:0007669"/>
    <property type="project" value="InterPro"/>
</dbReference>
<evidence type="ECO:0000313" key="6">
    <source>
        <dbReference type="EMBL" id="MCY9598374.1"/>
    </source>
</evidence>
<dbReference type="EMBL" id="CP026520">
    <property type="protein sequence ID" value="QAV19009.1"/>
    <property type="molecule type" value="Genomic_DNA"/>
</dbReference>
<dbReference type="Proteomes" id="UP000288943">
    <property type="component" value="Chromosome"/>
</dbReference>
<dbReference type="InterPro" id="IPR013563">
    <property type="entry name" value="Oligopep_ABC_C"/>
</dbReference>
<dbReference type="KEGG" id="pchi:PC41400_15505"/>
<feature type="domain" description="ABC transporter" evidence="5">
    <location>
        <begin position="16"/>
        <end position="266"/>
    </location>
</feature>
<dbReference type="Pfam" id="PF08352">
    <property type="entry name" value="oligo_HPY"/>
    <property type="match status" value="1"/>
</dbReference>
<keyword evidence="3" id="KW-0547">Nucleotide-binding</keyword>
<dbReference type="Proteomes" id="UP001527202">
    <property type="component" value="Unassembled WGS sequence"/>
</dbReference>
<dbReference type="NCBIfam" id="TIGR01727">
    <property type="entry name" value="oligo_HPY"/>
    <property type="match status" value="1"/>
</dbReference>
<dbReference type="GO" id="GO:0016887">
    <property type="term" value="F:ATP hydrolysis activity"/>
    <property type="evidence" value="ECO:0007669"/>
    <property type="project" value="InterPro"/>
</dbReference>
<dbReference type="InterPro" id="IPR050319">
    <property type="entry name" value="ABC_transp_ATP-bind"/>
</dbReference>
<keyword evidence="9" id="KW-1185">Reference proteome</keyword>
<gene>
    <name evidence="6" type="ORF">M5X16_21740</name>
    <name evidence="7" type="ORF">PC41400_15505</name>
</gene>
<dbReference type="PROSITE" id="PS00211">
    <property type="entry name" value="ABC_TRANSPORTER_1"/>
    <property type="match status" value="1"/>
</dbReference>
<dbReference type="OrthoDB" id="9802264at2"/>
<proteinExistence type="inferred from homology"/>
<dbReference type="RefSeq" id="WP_042225721.1">
    <property type="nucleotide sequence ID" value="NZ_CP026520.1"/>
</dbReference>
<dbReference type="InterPro" id="IPR027417">
    <property type="entry name" value="P-loop_NTPase"/>
</dbReference>
<dbReference type="CDD" id="cd03257">
    <property type="entry name" value="ABC_NikE_OppD_transporters"/>
    <property type="match status" value="1"/>
</dbReference>
<reference evidence="7 8" key="1">
    <citation type="submission" date="2018-01" db="EMBL/GenBank/DDBJ databases">
        <title>The whole genome sequencing and assembly of Paenibacillus chitinolyticus KCCM 41400 strain.</title>
        <authorList>
            <person name="Kim J.-Y."/>
            <person name="Park M.-K."/>
            <person name="Lee Y.-J."/>
            <person name="Yi H."/>
            <person name="Bahn Y.-S."/>
            <person name="Kim J.F."/>
            <person name="Lee D.-W."/>
        </authorList>
    </citation>
    <scope>NUCLEOTIDE SEQUENCE [LARGE SCALE GENOMIC DNA]</scope>
    <source>
        <strain evidence="7 8">KCCM 41400</strain>
    </source>
</reference>
<dbReference type="AlphaFoldDB" id="A0A410WX36"/>
<dbReference type="SUPFAM" id="SSF52540">
    <property type="entry name" value="P-loop containing nucleoside triphosphate hydrolases"/>
    <property type="match status" value="1"/>
</dbReference>
<evidence type="ECO:0000256" key="4">
    <source>
        <dbReference type="ARBA" id="ARBA00022840"/>
    </source>
</evidence>
<dbReference type="PROSITE" id="PS50893">
    <property type="entry name" value="ABC_TRANSPORTER_2"/>
    <property type="match status" value="1"/>
</dbReference>
<evidence type="ECO:0000256" key="2">
    <source>
        <dbReference type="ARBA" id="ARBA00022448"/>
    </source>
</evidence>
<dbReference type="Gene3D" id="3.40.50.300">
    <property type="entry name" value="P-loop containing nucleotide triphosphate hydrolases"/>
    <property type="match status" value="1"/>
</dbReference>
<evidence type="ECO:0000259" key="5">
    <source>
        <dbReference type="PROSITE" id="PS50893"/>
    </source>
</evidence>
<evidence type="ECO:0000256" key="1">
    <source>
        <dbReference type="ARBA" id="ARBA00005417"/>
    </source>
</evidence>
<dbReference type="FunFam" id="3.40.50.300:FF:000016">
    <property type="entry name" value="Oligopeptide ABC transporter ATP-binding component"/>
    <property type="match status" value="1"/>
</dbReference>
<keyword evidence="2" id="KW-0813">Transport</keyword>
<keyword evidence="4 7" id="KW-0067">ATP-binding</keyword>
<dbReference type="InterPro" id="IPR003439">
    <property type="entry name" value="ABC_transporter-like_ATP-bd"/>
</dbReference>
<name>A0A410WX36_9BACL</name>
<dbReference type="GO" id="GO:0005524">
    <property type="term" value="F:ATP binding"/>
    <property type="evidence" value="ECO:0007669"/>
    <property type="project" value="UniProtKB-KW"/>
</dbReference>
<sequence length="341" mass="37785">MSGRPEVPAADDAPLLQVEHLKTYYPVKSGIFSRTTGFIRAVDDVSLTIRKGETLGLVGESGCGKSTIGRSIVRLENPTSGRILFRDEDITTKTRRQLKPVRTRLQIIFQDPYSSLNPRKRVSELLSEPFIAHKLADKKDIPARVGRLLELVGLPRGSGNRFPHEFSGGQRQRIGIARAISFEPELIVCDEPVSALDVSIQAQILNLLGDLQRELKLTYLFIAHGIGAVKYISTRIAVMYLGKIVEIGNKEELFRNPKHPYTRILLNAYPPPDPEARSAGRILIRGDVPSPEHPPSGCRFHTRCPYVRDLCRTAEPPLGAEAHAAACHFPLDEPSGLPVLK</sequence>
<evidence type="ECO:0000313" key="7">
    <source>
        <dbReference type="EMBL" id="QAV19009.1"/>
    </source>
</evidence>
<dbReference type="Pfam" id="PF00005">
    <property type="entry name" value="ABC_tran"/>
    <property type="match status" value="1"/>
</dbReference>
<dbReference type="GO" id="GO:0055085">
    <property type="term" value="P:transmembrane transport"/>
    <property type="evidence" value="ECO:0007669"/>
    <property type="project" value="UniProtKB-ARBA"/>
</dbReference>